<evidence type="ECO:0000256" key="6">
    <source>
        <dbReference type="HAMAP-Rule" id="MF_00735"/>
    </source>
</evidence>
<dbReference type="GO" id="GO:0032259">
    <property type="term" value="P:methylation"/>
    <property type="evidence" value="ECO:0007669"/>
    <property type="project" value="UniProtKB-KW"/>
</dbReference>
<comment type="similarity">
    <text evidence="1 6">Belongs to the methyltransferase superfamily. PrmA family.</text>
</comment>
<comment type="subcellular location">
    <subcellularLocation>
        <location evidence="6">Cytoplasm</location>
    </subcellularLocation>
</comment>
<dbReference type="RefSeq" id="WP_166032836.1">
    <property type="nucleotide sequence ID" value="NZ_CP048877.1"/>
</dbReference>
<dbReference type="SUPFAM" id="SSF53335">
    <property type="entry name" value="S-adenosyl-L-methionine-dependent methyltransferases"/>
    <property type="match status" value="1"/>
</dbReference>
<feature type="binding site" evidence="6">
    <location>
        <position position="171"/>
    </location>
    <ligand>
        <name>S-adenosyl-L-methionine</name>
        <dbReference type="ChEBI" id="CHEBI:59789"/>
    </ligand>
</feature>
<feature type="binding site" evidence="6">
    <location>
        <position position="147"/>
    </location>
    <ligand>
        <name>S-adenosyl-L-methionine</name>
        <dbReference type="ChEBI" id="CHEBI:59789"/>
    </ligand>
</feature>
<dbReference type="InterPro" id="IPR050078">
    <property type="entry name" value="Ribosomal_L11_MeTrfase_PrmA"/>
</dbReference>
<dbReference type="NCBIfam" id="TIGR00406">
    <property type="entry name" value="prmA"/>
    <property type="match status" value="1"/>
</dbReference>
<dbReference type="HAMAP" id="MF_00735">
    <property type="entry name" value="Methyltr_PrmA"/>
    <property type="match status" value="1"/>
</dbReference>
<feature type="binding site" evidence="6">
    <location>
        <position position="193"/>
    </location>
    <ligand>
        <name>S-adenosyl-L-methionine</name>
        <dbReference type="ChEBI" id="CHEBI:59789"/>
    </ligand>
</feature>
<evidence type="ECO:0000313" key="8">
    <source>
        <dbReference type="Proteomes" id="UP000502179"/>
    </source>
</evidence>
<protein>
    <recommendedName>
        <fullName evidence="6">Ribosomal protein L11 methyltransferase</fullName>
        <shortName evidence="6">L11 Mtase</shortName>
        <ecNumber evidence="6">2.1.1.-</ecNumber>
    </recommendedName>
</protein>
<dbReference type="Proteomes" id="UP000502179">
    <property type="component" value="Chromosome"/>
</dbReference>
<evidence type="ECO:0000256" key="5">
    <source>
        <dbReference type="ARBA" id="ARBA00022691"/>
    </source>
</evidence>
<dbReference type="Pfam" id="PF06325">
    <property type="entry name" value="PrmA"/>
    <property type="match status" value="1"/>
</dbReference>
<evidence type="ECO:0000256" key="3">
    <source>
        <dbReference type="ARBA" id="ARBA00022603"/>
    </source>
</evidence>
<dbReference type="GO" id="GO:0008276">
    <property type="term" value="F:protein methyltransferase activity"/>
    <property type="evidence" value="ECO:0007669"/>
    <property type="project" value="UniProtKB-UniRule"/>
</dbReference>
<comment type="catalytic activity">
    <reaction evidence="6">
        <text>L-lysyl-[protein] + 3 S-adenosyl-L-methionine = N(6),N(6),N(6)-trimethyl-L-lysyl-[protein] + 3 S-adenosyl-L-homocysteine + 3 H(+)</text>
        <dbReference type="Rhea" id="RHEA:54192"/>
        <dbReference type="Rhea" id="RHEA-COMP:9752"/>
        <dbReference type="Rhea" id="RHEA-COMP:13826"/>
        <dbReference type="ChEBI" id="CHEBI:15378"/>
        <dbReference type="ChEBI" id="CHEBI:29969"/>
        <dbReference type="ChEBI" id="CHEBI:57856"/>
        <dbReference type="ChEBI" id="CHEBI:59789"/>
        <dbReference type="ChEBI" id="CHEBI:61961"/>
    </reaction>
</comment>
<evidence type="ECO:0000313" key="7">
    <source>
        <dbReference type="EMBL" id="QIJ72620.1"/>
    </source>
</evidence>
<reference evidence="7 8" key="1">
    <citation type="submission" date="2020-02" db="EMBL/GenBank/DDBJ databases">
        <title>Genome analysis of Thermosulfuriphilus ammonigenes ST65T, an anaerobic thermophilic chemolithoautotrophic bacterium isolated from a deep-sea hydrothermal vent.</title>
        <authorList>
            <person name="Slobodkina G."/>
            <person name="Allioux M."/>
            <person name="Merkel A."/>
            <person name="Alain K."/>
            <person name="Jebbar M."/>
            <person name="Slobodkin A."/>
        </authorList>
    </citation>
    <scope>NUCLEOTIDE SEQUENCE [LARGE SCALE GENOMIC DNA]</scope>
    <source>
        <strain evidence="7 8">ST65</strain>
    </source>
</reference>
<dbReference type="Gene3D" id="3.40.50.150">
    <property type="entry name" value="Vaccinia Virus protein VP39"/>
    <property type="match status" value="1"/>
</dbReference>
<dbReference type="InterPro" id="IPR029063">
    <property type="entry name" value="SAM-dependent_MTases_sf"/>
</dbReference>
<organism evidence="7 8">
    <name type="scientific">Thermosulfuriphilus ammonigenes</name>
    <dbReference type="NCBI Taxonomy" id="1936021"/>
    <lineage>
        <taxon>Bacteria</taxon>
        <taxon>Pseudomonadati</taxon>
        <taxon>Thermodesulfobacteriota</taxon>
        <taxon>Thermodesulfobacteria</taxon>
        <taxon>Thermodesulfobacteriales</taxon>
        <taxon>Thermodesulfobacteriaceae</taxon>
        <taxon>Thermosulfuriphilus</taxon>
    </lineage>
</organism>
<dbReference type="EMBL" id="CP048877">
    <property type="protein sequence ID" value="QIJ72620.1"/>
    <property type="molecule type" value="Genomic_DNA"/>
</dbReference>
<dbReference type="InterPro" id="IPR004498">
    <property type="entry name" value="Ribosomal_PrmA_MeTrfase"/>
</dbReference>
<gene>
    <name evidence="6 7" type="primary">prmA</name>
    <name evidence="7" type="ORF">G4V39_10195</name>
</gene>
<sequence length="303" mass="33699">MKKLWIEAAVTVPQEAAEAVGYFLSNLTGRGVVVESLPPDSGDEPWRERIKAYFSEEDVLSSSLGQLLRYLADLEETFPGVLKWPVETRLLFEEDWTRGLKELFAPRRLGKKIVVKPSWEVYIPRPEDIVVEIDPGLAFGTGSHPSTYLVIEILEELFEKGLFCPYVLDVGTGTGILAICAAKLGAKAVVGIDIDPEAAEVARNNVLKNDVHRRVTITTSPIFQLADLFDLVLANIGAYELELLAPDIARHLKTGGLAILSGILKEQKEGLVETYGRHNFLLLEERIDKEFGEWTALVLRKMA</sequence>
<evidence type="ECO:0000256" key="1">
    <source>
        <dbReference type="ARBA" id="ARBA00009741"/>
    </source>
</evidence>
<dbReference type="KEGG" id="tav:G4V39_10195"/>
<dbReference type="GO" id="GO:0005840">
    <property type="term" value="C:ribosome"/>
    <property type="evidence" value="ECO:0007669"/>
    <property type="project" value="UniProtKB-KW"/>
</dbReference>
<accession>A0A6G7PYC6</accession>
<evidence type="ECO:0000256" key="2">
    <source>
        <dbReference type="ARBA" id="ARBA00022490"/>
    </source>
</evidence>
<keyword evidence="5 6" id="KW-0949">S-adenosyl-L-methionine</keyword>
<dbReference type="AlphaFoldDB" id="A0A6G7PYC6"/>
<dbReference type="PIRSF" id="PIRSF000401">
    <property type="entry name" value="RPL11_MTase"/>
    <property type="match status" value="1"/>
</dbReference>
<dbReference type="EC" id="2.1.1.-" evidence="6"/>
<keyword evidence="3 6" id="KW-0489">Methyltransferase</keyword>
<keyword evidence="4 6" id="KW-0808">Transferase</keyword>
<name>A0A6G7PYC6_9BACT</name>
<keyword evidence="7" id="KW-0689">Ribosomal protein</keyword>
<dbReference type="PANTHER" id="PTHR43648:SF1">
    <property type="entry name" value="ELECTRON TRANSFER FLAVOPROTEIN BETA SUBUNIT LYSINE METHYLTRANSFERASE"/>
    <property type="match status" value="1"/>
</dbReference>
<dbReference type="GO" id="GO:0005737">
    <property type="term" value="C:cytoplasm"/>
    <property type="evidence" value="ECO:0007669"/>
    <property type="project" value="UniProtKB-SubCell"/>
</dbReference>
<proteinExistence type="inferred from homology"/>
<feature type="binding site" evidence="6">
    <location>
        <position position="235"/>
    </location>
    <ligand>
        <name>S-adenosyl-L-methionine</name>
        <dbReference type="ChEBI" id="CHEBI:59789"/>
    </ligand>
</feature>
<dbReference type="CDD" id="cd02440">
    <property type="entry name" value="AdoMet_MTases"/>
    <property type="match status" value="1"/>
</dbReference>
<dbReference type="PANTHER" id="PTHR43648">
    <property type="entry name" value="ELECTRON TRANSFER FLAVOPROTEIN BETA SUBUNIT LYSINE METHYLTRANSFERASE"/>
    <property type="match status" value="1"/>
</dbReference>
<comment type="function">
    <text evidence="6">Methylates ribosomal protein L11.</text>
</comment>
<evidence type="ECO:0000256" key="4">
    <source>
        <dbReference type="ARBA" id="ARBA00022679"/>
    </source>
</evidence>
<keyword evidence="8" id="KW-1185">Reference proteome</keyword>
<keyword evidence="7" id="KW-0687">Ribonucleoprotein</keyword>
<keyword evidence="2 6" id="KW-0963">Cytoplasm</keyword>